<dbReference type="Proteomes" id="UP001415857">
    <property type="component" value="Unassembled WGS sequence"/>
</dbReference>
<keyword evidence="2" id="KW-0378">Hydrolase</keyword>
<proteinExistence type="predicted"/>
<dbReference type="InterPro" id="IPR000157">
    <property type="entry name" value="TIR_dom"/>
</dbReference>
<accession>A0AAP0X4G3</accession>
<dbReference type="PANTHER" id="PTHR32009">
    <property type="entry name" value="TMV RESISTANCE PROTEIN N-LIKE"/>
    <property type="match status" value="1"/>
</dbReference>
<comment type="catalytic activity">
    <reaction evidence="4">
        <text>NAD(+) + H2O = ADP-D-ribose + nicotinamide + H(+)</text>
        <dbReference type="Rhea" id="RHEA:16301"/>
        <dbReference type="ChEBI" id="CHEBI:15377"/>
        <dbReference type="ChEBI" id="CHEBI:15378"/>
        <dbReference type="ChEBI" id="CHEBI:17154"/>
        <dbReference type="ChEBI" id="CHEBI:57540"/>
        <dbReference type="ChEBI" id="CHEBI:57967"/>
        <dbReference type="EC" id="3.2.2.6"/>
    </reaction>
    <physiologicalReaction direction="left-to-right" evidence="4">
        <dbReference type="Rhea" id="RHEA:16302"/>
    </physiologicalReaction>
</comment>
<gene>
    <name evidence="6" type="ORF">L1049_017605</name>
</gene>
<dbReference type="SUPFAM" id="SSF52200">
    <property type="entry name" value="Toll/Interleukin receptor TIR domain"/>
    <property type="match status" value="1"/>
</dbReference>
<reference evidence="6 7" key="1">
    <citation type="journal article" date="2024" name="Plant J.">
        <title>Genome sequences and population genomics reveal climatic adaptation and genomic divergence between two closely related sweetgum species.</title>
        <authorList>
            <person name="Xu W.Q."/>
            <person name="Ren C.Q."/>
            <person name="Zhang X.Y."/>
            <person name="Comes H.P."/>
            <person name="Liu X.H."/>
            <person name="Li Y.G."/>
            <person name="Kettle C.J."/>
            <person name="Jalonen R."/>
            <person name="Gaisberger H."/>
            <person name="Ma Y.Z."/>
            <person name="Qiu Y.X."/>
        </authorList>
    </citation>
    <scope>NUCLEOTIDE SEQUENCE [LARGE SCALE GENOMIC DNA]</scope>
    <source>
        <strain evidence="6">Hangzhou</strain>
    </source>
</reference>
<dbReference type="GO" id="GO:0061809">
    <property type="term" value="F:NAD+ nucleosidase activity, cyclic ADP-ribose generating"/>
    <property type="evidence" value="ECO:0007669"/>
    <property type="project" value="UniProtKB-EC"/>
</dbReference>
<evidence type="ECO:0000313" key="7">
    <source>
        <dbReference type="Proteomes" id="UP001415857"/>
    </source>
</evidence>
<sequence>MASERTLEALSSPSCSFSHPLWDYDVFLSFKGGDTRKNFTNHLCHALQDAGINIYMDDSELRKGGNIAVELPKAIQESRISIIVFSRNYAASGWCLDELVKIMECHKTLQQVVLPIFYDVSPSQVRHGTGSFGEAFAKHKERFSEEMERVLRWKDALTQAADLSGWDLTSAENG</sequence>
<dbReference type="EMBL" id="JBBPBK010000003">
    <property type="protein sequence ID" value="KAK9289132.1"/>
    <property type="molecule type" value="Genomic_DNA"/>
</dbReference>
<dbReference type="PANTHER" id="PTHR32009:SF39">
    <property type="entry name" value="TIR DOMAIN-CONTAINING PROTEIN"/>
    <property type="match status" value="1"/>
</dbReference>
<evidence type="ECO:0000256" key="1">
    <source>
        <dbReference type="ARBA" id="ARBA00011982"/>
    </source>
</evidence>
<protein>
    <recommendedName>
        <fullName evidence="1">ADP-ribosyl cyclase/cyclic ADP-ribose hydrolase</fullName>
        <ecNumber evidence="1">3.2.2.6</ecNumber>
    </recommendedName>
</protein>
<dbReference type="InterPro" id="IPR035897">
    <property type="entry name" value="Toll_tir_struct_dom_sf"/>
</dbReference>
<evidence type="ECO:0000256" key="4">
    <source>
        <dbReference type="ARBA" id="ARBA00047304"/>
    </source>
</evidence>
<evidence type="ECO:0000256" key="3">
    <source>
        <dbReference type="ARBA" id="ARBA00023027"/>
    </source>
</evidence>
<dbReference type="SMART" id="SM00255">
    <property type="entry name" value="TIR"/>
    <property type="match status" value="1"/>
</dbReference>
<feature type="domain" description="TIR" evidence="5">
    <location>
        <begin position="22"/>
        <end position="174"/>
    </location>
</feature>
<evidence type="ECO:0000313" key="6">
    <source>
        <dbReference type="EMBL" id="KAK9289132.1"/>
    </source>
</evidence>
<keyword evidence="7" id="KW-1185">Reference proteome</keyword>
<dbReference type="Gene3D" id="3.40.50.10140">
    <property type="entry name" value="Toll/interleukin-1 receptor homology (TIR) domain"/>
    <property type="match status" value="1"/>
</dbReference>
<dbReference type="Pfam" id="PF01582">
    <property type="entry name" value="TIR"/>
    <property type="match status" value="1"/>
</dbReference>
<dbReference type="FunFam" id="3.40.50.10140:FF:000007">
    <property type="entry name" value="Disease resistance protein (TIR-NBS-LRR class)"/>
    <property type="match status" value="1"/>
</dbReference>
<dbReference type="PROSITE" id="PS50104">
    <property type="entry name" value="TIR"/>
    <property type="match status" value="1"/>
</dbReference>
<organism evidence="6 7">
    <name type="scientific">Liquidambar formosana</name>
    <name type="common">Formosan gum</name>
    <dbReference type="NCBI Taxonomy" id="63359"/>
    <lineage>
        <taxon>Eukaryota</taxon>
        <taxon>Viridiplantae</taxon>
        <taxon>Streptophyta</taxon>
        <taxon>Embryophyta</taxon>
        <taxon>Tracheophyta</taxon>
        <taxon>Spermatophyta</taxon>
        <taxon>Magnoliopsida</taxon>
        <taxon>eudicotyledons</taxon>
        <taxon>Gunneridae</taxon>
        <taxon>Pentapetalae</taxon>
        <taxon>Saxifragales</taxon>
        <taxon>Altingiaceae</taxon>
        <taxon>Liquidambar</taxon>
    </lineage>
</organism>
<dbReference type="GO" id="GO:0007165">
    <property type="term" value="P:signal transduction"/>
    <property type="evidence" value="ECO:0007669"/>
    <property type="project" value="InterPro"/>
</dbReference>
<evidence type="ECO:0000259" key="5">
    <source>
        <dbReference type="PROSITE" id="PS50104"/>
    </source>
</evidence>
<dbReference type="EC" id="3.2.2.6" evidence="1"/>
<comment type="caution">
    <text evidence="6">The sequence shown here is derived from an EMBL/GenBank/DDBJ whole genome shotgun (WGS) entry which is preliminary data.</text>
</comment>
<keyword evidence="3" id="KW-0520">NAD</keyword>
<name>A0AAP0X4G3_LIQFO</name>
<dbReference type="AlphaFoldDB" id="A0AAP0X4G3"/>
<evidence type="ECO:0000256" key="2">
    <source>
        <dbReference type="ARBA" id="ARBA00022801"/>
    </source>
</evidence>